<proteinExistence type="predicted"/>
<dbReference type="EMBL" id="GISG01287836">
    <property type="protein sequence ID" value="MBA4680634.1"/>
    <property type="molecule type" value="Transcribed_RNA"/>
</dbReference>
<name>A0A7C9B0B5_OPUST</name>
<dbReference type="AlphaFoldDB" id="A0A7C9B0B5"/>
<organism evidence="1">
    <name type="scientific">Opuntia streptacantha</name>
    <name type="common">Prickly pear cactus</name>
    <name type="synonym">Opuntia cardona</name>
    <dbReference type="NCBI Taxonomy" id="393608"/>
    <lineage>
        <taxon>Eukaryota</taxon>
        <taxon>Viridiplantae</taxon>
        <taxon>Streptophyta</taxon>
        <taxon>Embryophyta</taxon>
        <taxon>Tracheophyta</taxon>
        <taxon>Spermatophyta</taxon>
        <taxon>Magnoliopsida</taxon>
        <taxon>eudicotyledons</taxon>
        <taxon>Gunneridae</taxon>
        <taxon>Pentapetalae</taxon>
        <taxon>Caryophyllales</taxon>
        <taxon>Cactineae</taxon>
        <taxon>Cactaceae</taxon>
        <taxon>Opuntioideae</taxon>
        <taxon>Opuntia</taxon>
    </lineage>
</organism>
<evidence type="ECO:0000313" key="1">
    <source>
        <dbReference type="EMBL" id="MBA4680634.1"/>
    </source>
</evidence>
<accession>A0A7C9B0B5</accession>
<sequence length="119" mass="13180">MHSHCHLELLTSTGEALSPYLQPLSCSFGHPFQNCYKFLPRKVHLQTVVCHRSCSSSPEVVQVTCSSIDEHNCGPNSPLGTSDLQPRHRALLVHSLLYPLSPSLNRAYLCVECSLHTSP</sequence>
<reference evidence="1" key="2">
    <citation type="submission" date="2020-07" db="EMBL/GenBank/DDBJ databases">
        <authorList>
            <person name="Vera ALvarez R."/>
            <person name="Arias-Moreno D.M."/>
            <person name="Jimenez-Jacinto V."/>
            <person name="Jimenez-Bremont J.F."/>
            <person name="Swaminathan K."/>
            <person name="Moose S.P."/>
            <person name="Guerrero-Gonzalez M.L."/>
            <person name="Marino-Ramirez L."/>
            <person name="Landsman D."/>
            <person name="Rodriguez-Kessler M."/>
            <person name="Delgado-Sanchez P."/>
        </authorList>
    </citation>
    <scope>NUCLEOTIDE SEQUENCE</scope>
    <source>
        <tissue evidence="1">Cladode</tissue>
    </source>
</reference>
<reference evidence="1" key="1">
    <citation type="journal article" date="2013" name="J. Plant Res.">
        <title>Effect of fungi and light on seed germination of three Opuntia species from semiarid lands of central Mexico.</title>
        <authorList>
            <person name="Delgado-Sanchez P."/>
            <person name="Jimenez-Bremont J.F."/>
            <person name="Guerrero-Gonzalez Mde L."/>
            <person name="Flores J."/>
        </authorList>
    </citation>
    <scope>NUCLEOTIDE SEQUENCE</scope>
    <source>
        <tissue evidence="1">Cladode</tissue>
    </source>
</reference>
<protein>
    <submittedName>
        <fullName evidence="1">Uncharacterized protein</fullName>
    </submittedName>
</protein>